<evidence type="ECO:0000256" key="6">
    <source>
        <dbReference type="SAM" id="MobiDB-lite"/>
    </source>
</evidence>
<dbReference type="EMBL" id="JAULSW010000001">
    <property type="protein sequence ID" value="KAK3395309.1"/>
    <property type="molecule type" value="Genomic_DNA"/>
</dbReference>
<name>A0AAE0P8K1_9PEZI</name>
<dbReference type="PANTHER" id="PTHR24161">
    <property type="entry name" value="ANK_REP_REGION DOMAIN-CONTAINING PROTEIN-RELATED"/>
    <property type="match status" value="1"/>
</dbReference>
<evidence type="ECO:0000256" key="2">
    <source>
        <dbReference type="ARBA" id="ARBA00022737"/>
    </source>
</evidence>
<feature type="compositionally biased region" description="Basic and acidic residues" evidence="6">
    <location>
        <begin position="397"/>
        <end position="486"/>
    </location>
</feature>
<evidence type="ECO:0000256" key="5">
    <source>
        <dbReference type="SAM" id="Coils"/>
    </source>
</evidence>
<evidence type="ECO:0000256" key="3">
    <source>
        <dbReference type="ARBA" id="ARBA00023043"/>
    </source>
</evidence>
<evidence type="ECO:0000313" key="8">
    <source>
        <dbReference type="Proteomes" id="UP001285441"/>
    </source>
</evidence>
<dbReference type="PANTHER" id="PTHR24161:SF85">
    <property type="entry name" value="PALMITOYLTRANSFERASE HIP14"/>
    <property type="match status" value="1"/>
</dbReference>
<reference evidence="7" key="1">
    <citation type="journal article" date="2023" name="Mol. Phylogenet. Evol.">
        <title>Genome-scale phylogeny and comparative genomics of the fungal order Sordariales.</title>
        <authorList>
            <person name="Hensen N."/>
            <person name="Bonometti L."/>
            <person name="Westerberg I."/>
            <person name="Brannstrom I.O."/>
            <person name="Guillou S."/>
            <person name="Cros-Aarteil S."/>
            <person name="Calhoun S."/>
            <person name="Haridas S."/>
            <person name="Kuo A."/>
            <person name="Mondo S."/>
            <person name="Pangilinan J."/>
            <person name="Riley R."/>
            <person name="LaButti K."/>
            <person name="Andreopoulos B."/>
            <person name="Lipzen A."/>
            <person name="Chen C."/>
            <person name="Yan M."/>
            <person name="Daum C."/>
            <person name="Ng V."/>
            <person name="Clum A."/>
            <person name="Steindorff A."/>
            <person name="Ohm R.A."/>
            <person name="Martin F."/>
            <person name="Silar P."/>
            <person name="Natvig D.O."/>
            <person name="Lalanne C."/>
            <person name="Gautier V."/>
            <person name="Ament-Velasquez S.L."/>
            <person name="Kruys A."/>
            <person name="Hutchinson M.I."/>
            <person name="Powell A.J."/>
            <person name="Barry K."/>
            <person name="Miller A.N."/>
            <person name="Grigoriev I.V."/>
            <person name="Debuchy R."/>
            <person name="Gladieux P."/>
            <person name="Hiltunen Thoren M."/>
            <person name="Johannesson H."/>
        </authorList>
    </citation>
    <scope>NUCLEOTIDE SEQUENCE</scope>
    <source>
        <strain evidence="7">CBS 232.78</strain>
    </source>
</reference>
<dbReference type="InterPro" id="IPR002110">
    <property type="entry name" value="Ankyrin_rpt"/>
</dbReference>
<dbReference type="AlphaFoldDB" id="A0AAE0P8K1"/>
<feature type="repeat" description="ANK" evidence="4">
    <location>
        <begin position="286"/>
        <end position="318"/>
    </location>
</feature>
<dbReference type="Pfam" id="PF13857">
    <property type="entry name" value="Ank_5"/>
    <property type="match status" value="1"/>
</dbReference>
<feature type="coiled-coil region" evidence="5">
    <location>
        <begin position="61"/>
        <end position="88"/>
    </location>
</feature>
<sequence>MDILGLLTSTAKFCWGVYKNYSSLPAQAYDLANDVRSLAKKLDWSSAFAEGHKEDLTNDIKKRLEEACNGSKATLQKAKREAERLKGKSARFITAAMGSEDVTDLRQAMRDHRMALDTITLDITADAGAEIRAAIKNQARTAQRPKRTIKVPTSEIPRSAPEHTKRLLMSLEDVDTRDFQESHHTPLHMACYAHDLRLAKLLLKHGANPAEKTEGYQSTALHIAITELPEIMPAFKESIIGKQPPAATSEPGSPIKKLNVRTRSMQIRYSARTKKWVDLLKSTNRDGQTPLHIAVEALSDNAVTFLCSELVNFSAGDAIVAQDKKGRTPLHVLASIKLHNDGDHEEVDDHGNPKADQIPKIAKTLLHWGAAGLRVTDNSSKKRTPLQVAQARGGNKITKDVLEADAETRQQDNARETRRKEERNKPREEEHKKTKVKFEDEENKEKWRKKESEVKKVKPKEQGKKKVEVVKKITRLKDRAPPKAWS</sequence>
<keyword evidence="8" id="KW-1185">Reference proteome</keyword>
<feature type="repeat" description="ANK" evidence="4">
    <location>
        <begin position="182"/>
        <end position="214"/>
    </location>
</feature>
<keyword evidence="3 4" id="KW-0040">ANK repeat</keyword>
<gene>
    <name evidence="7" type="ORF">B0H63DRAFT_556353</name>
</gene>
<proteinExistence type="predicted"/>
<dbReference type="GO" id="GO:0019706">
    <property type="term" value="F:protein-cysteine S-palmitoyltransferase activity"/>
    <property type="evidence" value="ECO:0007669"/>
    <property type="project" value="UniProtKB-EC"/>
</dbReference>
<evidence type="ECO:0000256" key="4">
    <source>
        <dbReference type="PROSITE-ProRule" id="PRU00023"/>
    </source>
</evidence>
<evidence type="ECO:0000256" key="1">
    <source>
        <dbReference type="ARBA" id="ARBA00012210"/>
    </source>
</evidence>
<dbReference type="SUPFAM" id="SSF48403">
    <property type="entry name" value="Ankyrin repeat"/>
    <property type="match status" value="1"/>
</dbReference>
<keyword evidence="2" id="KW-0677">Repeat</keyword>
<dbReference type="PROSITE" id="PS50297">
    <property type="entry name" value="ANK_REP_REGION"/>
    <property type="match status" value="1"/>
</dbReference>
<dbReference type="EC" id="2.3.1.225" evidence="1"/>
<feature type="region of interest" description="Disordered" evidence="6">
    <location>
        <begin position="376"/>
        <end position="486"/>
    </location>
</feature>
<reference evidence="7" key="2">
    <citation type="submission" date="2023-06" db="EMBL/GenBank/DDBJ databases">
        <authorList>
            <consortium name="Lawrence Berkeley National Laboratory"/>
            <person name="Haridas S."/>
            <person name="Hensen N."/>
            <person name="Bonometti L."/>
            <person name="Westerberg I."/>
            <person name="Brannstrom I.O."/>
            <person name="Guillou S."/>
            <person name="Cros-Aarteil S."/>
            <person name="Calhoun S."/>
            <person name="Kuo A."/>
            <person name="Mondo S."/>
            <person name="Pangilinan J."/>
            <person name="Riley R."/>
            <person name="LaButti K."/>
            <person name="Andreopoulos B."/>
            <person name="Lipzen A."/>
            <person name="Chen C."/>
            <person name="Yanf M."/>
            <person name="Daum C."/>
            <person name="Ng V."/>
            <person name="Clum A."/>
            <person name="Steindorff A."/>
            <person name="Ohm R."/>
            <person name="Martin F."/>
            <person name="Silar P."/>
            <person name="Natvig D."/>
            <person name="Lalanne C."/>
            <person name="Gautier V."/>
            <person name="Ament-velasquez S.L."/>
            <person name="Kruys A."/>
            <person name="Hutchinson M.I."/>
            <person name="Powell A.J."/>
            <person name="Barry K."/>
            <person name="Miller A.N."/>
            <person name="Grigoriev I.V."/>
            <person name="Debuchy R."/>
            <person name="Gladieux P."/>
            <person name="Thoren M.H."/>
            <person name="Johannesson H."/>
        </authorList>
    </citation>
    <scope>NUCLEOTIDE SEQUENCE</scope>
    <source>
        <strain evidence="7">CBS 232.78</strain>
    </source>
</reference>
<protein>
    <recommendedName>
        <fullName evidence="1">protein S-acyltransferase</fullName>
        <ecNumber evidence="1">2.3.1.225</ecNumber>
    </recommendedName>
</protein>
<comment type="caution">
    <text evidence="7">The sequence shown here is derived from an EMBL/GenBank/DDBJ whole genome shotgun (WGS) entry which is preliminary data.</text>
</comment>
<accession>A0AAE0P8K1</accession>
<dbReference type="SMART" id="SM00248">
    <property type="entry name" value="ANK"/>
    <property type="match status" value="2"/>
</dbReference>
<keyword evidence="5" id="KW-0175">Coiled coil</keyword>
<evidence type="ECO:0000313" key="7">
    <source>
        <dbReference type="EMBL" id="KAK3395309.1"/>
    </source>
</evidence>
<dbReference type="Proteomes" id="UP001285441">
    <property type="component" value="Unassembled WGS sequence"/>
</dbReference>
<dbReference type="Gene3D" id="1.25.40.20">
    <property type="entry name" value="Ankyrin repeat-containing domain"/>
    <property type="match status" value="2"/>
</dbReference>
<organism evidence="7 8">
    <name type="scientific">Podospora didyma</name>
    <dbReference type="NCBI Taxonomy" id="330526"/>
    <lineage>
        <taxon>Eukaryota</taxon>
        <taxon>Fungi</taxon>
        <taxon>Dikarya</taxon>
        <taxon>Ascomycota</taxon>
        <taxon>Pezizomycotina</taxon>
        <taxon>Sordariomycetes</taxon>
        <taxon>Sordariomycetidae</taxon>
        <taxon>Sordariales</taxon>
        <taxon>Podosporaceae</taxon>
        <taxon>Podospora</taxon>
    </lineage>
</organism>
<dbReference type="InterPro" id="IPR036770">
    <property type="entry name" value="Ankyrin_rpt-contain_sf"/>
</dbReference>
<dbReference type="PROSITE" id="PS50088">
    <property type="entry name" value="ANK_REPEAT"/>
    <property type="match status" value="2"/>
</dbReference>